<feature type="transmembrane region" description="Helical" evidence="10">
    <location>
        <begin position="374"/>
        <end position="396"/>
    </location>
</feature>
<dbReference type="GO" id="GO:0006879">
    <property type="term" value="P:intracellular iron ion homeostasis"/>
    <property type="evidence" value="ECO:0007669"/>
    <property type="project" value="TreeGrafter"/>
</dbReference>
<feature type="transmembrane region" description="Helical" evidence="10">
    <location>
        <begin position="814"/>
        <end position="838"/>
    </location>
</feature>
<evidence type="ECO:0008006" key="16">
    <source>
        <dbReference type="Google" id="ProtNLM"/>
    </source>
</evidence>
<feature type="transmembrane region" description="Helical" evidence="10">
    <location>
        <begin position="698"/>
        <end position="721"/>
    </location>
</feature>
<evidence type="ECO:0000313" key="14">
    <source>
        <dbReference type="EMBL" id="KAK3201231.1"/>
    </source>
</evidence>
<feature type="transmembrane region" description="Helical" evidence="10">
    <location>
        <begin position="408"/>
        <end position="430"/>
    </location>
</feature>
<feature type="transmembrane region" description="Helical" evidence="10">
    <location>
        <begin position="437"/>
        <end position="459"/>
    </location>
</feature>
<evidence type="ECO:0000256" key="6">
    <source>
        <dbReference type="ARBA" id="ARBA00023002"/>
    </source>
</evidence>
<gene>
    <name evidence="14" type="ORF">GRF29_185g186751</name>
</gene>
<evidence type="ECO:0000256" key="10">
    <source>
        <dbReference type="SAM" id="Phobius"/>
    </source>
</evidence>
<feature type="transmembrane region" description="Helical" evidence="10">
    <location>
        <begin position="465"/>
        <end position="484"/>
    </location>
</feature>
<dbReference type="SFLD" id="SFLDG01168">
    <property type="entry name" value="Ferric_reductase_subgroup_(FRE"/>
    <property type="match status" value="1"/>
</dbReference>
<sequence length="1951" mass="215190">MWHSSVTTTFFLSLLTTSVRADGQGLIGWGKTMYNPTCAFACRTVIKANPLLCTPKEHVENFGTVHSPVWTSPQCFTTDATFMRTMAVCIDTYCSLSDKPSQQLIDDYWASHLATTTVGNYKWKPAISYQEALAAGRQDERDLAESTHSNGTEHEHGHHTRRRVVKRHGHGGAETEAEFFTFDVQSELPVAVKKAPMNVTSFVEPVAWQKAYNGMRDFETNEKGHATYTIAVMLVALVVPVLLSLPRYVPGLTASNVWTYFMAMLVYPAAWGKRHREPVAPLAGGGLVPTRGQTLYITLISVLNILFLITPYVNTHPQSTFASLKDQEISVIGNRAGVMAMGNAVAMFIFASRNNPLLLITDWSHSTYLLLHRWLGYWTILHTILHSVMLLEYYKLQGSYEDELARTYWRWGIVATVAVCIILPTSLLVVRQKFYELFLGLHILFSILFVVGYFYHIYYCYQYNWGYEIFAYIIGGIWAVERILRLARMALKGIHTATVTHIPGTNGEYLRVNIEGVRLTGVAYLCFPTLGWRFWETHPFSVIHSTHKTHDEESTPQPSSLDEKTLDVSSRSVNNTSPPNEAATSLPTAGASFILRTRSGITKKLAIRLASSGSPSLRLRVLVEGSYHSGVASQLPQCSSILCIAGGIGITGVLPHLHNMSASQRGKLAWGSTGLPVITLTSGKEKPKKLFTTSRWSAVARCGVHILPALVSIVLITLNLYGLYIGFELQGPRDTDSIKLGVLQVTAKIQELLIVASSSEIILHWVRWQLVFGDGLPLGLIGSGFTFSQLSFFWSPDFLASIRYKSPSRARKAAFIALIVTTGLFAALAGPATAILMIPREMEWPVGGSVFWLNGTDTQLWPTSISTDSLAGYKCDTQDQKLYDARCPSAGYLSIFQHFANWNNRKPTRKTSFEISDAQVRKTFNCTFSSSGLGRSVDTWAITAHTPTAVMTDIMARLYQDSLQLLGDTDPYRKPGAKYLRSAQTRTYTVSSKAPAVRTVCYRTPKTFNFNEPISLPFIITPLSGTILDNENMYHYIERDVTAEVGNRLTTTSGNSSMPPTEKHVLVIPVDSIPELATNETSSLGLVLASRTSTDNDEWAAFTCNIDARWASSSTVVKHDNMAYLYDYAADRGSALIETALTEENFGWGGWPPPGNESWPQIHIDKSWFEVLTPSVPAMGAKMLQRLDGNRTTIENVLSLLFPDSNDPIKGADFSSTLNLDSSIFDAIEHMVSVVIADGISRLGTYHNLNYTAQALDPLVPGGFAGVSDSIAREVVRSGEAPSNREPFNLRPNQQYTKLVMQASYRGWVMTTQSWFDWCCIVLLFLHCLLAIGHTLLTCIKGVTSEAWDTVSELTALAMVSPAPKDKLTESCAGIRKISTLAQTARVEAIEKTDASQGGSEQLRLRFFDPGEKRNPNSEAKEDEKYASHDIIDVLVVGGGNAGFSSAISASETGASRVVLIDKCPEEWAGGNTYFTAGAFRTVHNGAEDLLPLVNNVDSETSKTIDMEPYTVEEFQKDMSRVTSGRTDPMLSKTLIEKSYETIKWLAGNGVRFQLSFNRQAYKVDGRWKFWGGMALKTEDGGQGLVEDHQAAARKRDIEVYYSTPAKRLVTENDGTVNGVVVIYNGTDTLLRTRSVILAAGGFEANPHMRSQYLGPGWDLAHVRGTPYNMGDALEFSIRDVNAKPTGDWSGCHSTCWDADSPANSGDRTISNEFTKSGYPLGLMINNLGHRFVDEGIDLRNYTYAKFGRAIHEQPDGIAFQVWDQQAIPWLRNEEYRDEIVQKIWGSSIDELAQRLAAGHGLADPSTFIRTIKQYNSAVYASRKEKPDQKWDPSVKDGLSTQSSTQQLPLAKSNWALPLDKGPFMAVKVCCGVTFTFGGLAVDPSTTAVLDTAGKSIEGLYCVGEMLGGLFYGNYPGGSGLTSGAVFGRIAGRRAAQAAQQDQRCTRQTAG</sequence>
<feature type="transmembrane region" description="Helical" evidence="10">
    <location>
        <begin position="775"/>
        <end position="794"/>
    </location>
</feature>
<evidence type="ECO:0000256" key="2">
    <source>
        <dbReference type="ARBA" id="ARBA00022448"/>
    </source>
</evidence>
<organism evidence="14 15">
    <name type="scientific">Pseudopithomyces chartarum</name>
    <dbReference type="NCBI Taxonomy" id="1892770"/>
    <lineage>
        <taxon>Eukaryota</taxon>
        <taxon>Fungi</taxon>
        <taxon>Dikarya</taxon>
        <taxon>Ascomycota</taxon>
        <taxon>Pezizomycotina</taxon>
        <taxon>Dothideomycetes</taxon>
        <taxon>Pleosporomycetidae</taxon>
        <taxon>Pleosporales</taxon>
        <taxon>Massarineae</taxon>
        <taxon>Didymosphaeriaceae</taxon>
        <taxon>Pseudopithomyces</taxon>
    </lineage>
</organism>
<feature type="compositionally biased region" description="Basic and acidic residues" evidence="9">
    <location>
        <begin position="138"/>
        <end position="156"/>
    </location>
</feature>
<comment type="subcellular location">
    <subcellularLocation>
        <location evidence="1">Membrane</location>
        <topology evidence="1">Multi-pass membrane protein</topology>
    </subcellularLocation>
</comment>
<dbReference type="Pfam" id="PF00890">
    <property type="entry name" value="FAD_binding_2"/>
    <property type="match status" value="1"/>
</dbReference>
<feature type="domain" description="Ferric oxidoreductase" evidence="13">
    <location>
        <begin position="336"/>
        <end position="452"/>
    </location>
</feature>
<feature type="region of interest" description="Disordered" evidence="9">
    <location>
        <begin position="138"/>
        <end position="168"/>
    </location>
</feature>
<dbReference type="SUPFAM" id="SSF56425">
    <property type="entry name" value="Succinate dehydrogenase/fumarate reductase flavoprotein, catalytic domain"/>
    <property type="match status" value="1"/>
</dbReference>
<dbReference type="InterPro" id="IPR013130">
    <property type="entry name" value="Fe3_Rdtase_TM_dom"/>
</dbReference>
<reference evidence="14 15" key="1">
    <citation type="submission" date="2021-02" db="EMBL/GenBank/DDBJ databases">
        <title>Genome assembly of Pseudopithomyces chartarum.</title>
        <authorList>
            <person name="Jauregui R."/>
            <person name="Singh J."/>
            <person name="Voisey C."/>
        </authorList>
    </citation>
    <scope>NUCLEOTIDE SEQUENCE [LARGE SCALE GENOMIC DNA]</scope>
    <source>
        <strain evidence="14 15">AGR01</strain>
    </source>
</reference>
<evidence type="ECO:0000259" key="12">
    <source>
        <dbReference type="Pfam" id="PF00890"/>
    </source>
</evidence>
<evidence type="ECO:0000259" key="13">
    <source>
        <dbReference type="Pfam" id="PF01794"/>
    </source>
</evidence>
<feature type="compositionally biased region" description="Basic residues" evidence="9">
    <location>
        <begin position="157"/>
        <end position="168"/>
    </location>
</feature>
<name>A0AAN6RD59_9PLEO</name>
<keyword evidence="6" id="KW-0560">Oxidoreductase</keyword>
<feature type="transmembrane region" description="Helical" evidence="10">
    <location>
        <begin position="226"/>
        <end position="245"/>
    </location>
</feature>
<dbReference type="GO" id="GO:0000293">
    <property type="term" value="F:ferric-chelate reductase activity"/>
    <property type="evidence" value="ECO:0007669"/>
    <property type="project" value="TreeGrafter"/>
</dbReference>
<feature type="compositionally biased region" description="Basic and acidic residues" evidence="9">
    <location>
        <begin position="1824"/>
        <end position="1835"/>
    </location>
</feature>
<evidence type="ECO:0000256" key="9">
    <source>
        <dbReference type="SAM" id="MobiDB-lite"/>
    </source>
</evidence>
<keyword evidence="11" id="KW-0732">Signal</keyword>
<dbReference type="CDD" id="cd06186">
    <property type="entry name" value="NOX_Duox_like_FAD_NADP"/>
    <property type="match status" value="1"/>
</dbReference>
<dbReference type="PANTHER" id="PTHR32361">
    <property type="entry name" value="FERRIC/CUPRIC REDUCTASE TRANSMEMBRANE COMPONENT"/>
    <property type="match status" value="1"/>
</dbReference>
<comment type="caution">
    <text evidence="14">The sequence shown here is derived from an EMBL/GenBank/DDBJ whole genome shotgun (WGS) entry which is preliminary data.</text>
</comment>
<keyword evidence="3" id="KW-0285">Flavoprotein</keyword>
<feature type="domain" description="FAD-dependent oxidoreductase 2 FAD-binding" evidence="12">
    <location>
        <begin position="1433"/>
        <end position="1919"/>
    </location>
</feature>
<dbReference type="NCBIfam" id="NF006130">
    <property type="entry name" value="PRK08274.1"/>
    <property type="match status" value="1"/>
</dbReference>
<evidence type="ECO:0000256" key="4">
    <source>
        <dbReference type="ARBA" id="ARBA00022692"/>
    </source>
</evidence>
<feature type="compositionally biased region" description="Polar residues" evidence="9">
    <location>
        <begin position="567"/>
        <end position="585"/>
    </location>
</feature>
<evidence type="ECO:0000256" key="8">
    <source>
        <dbReference type="ARBA" id="ARBA00023136"/>
    </source>
</evidence>
<feature type="transmembrane region" description="Helical" evidence="10">
    <location>
        <begin position="294"/>
        <end position="313"/>
    </location>
</feature>
<dbReference type="InterPro" id="IPR036188">
    <property type="entry name" value="FAD/NAD-bd_sf"/>
</dbReference>
<evidence type="ECO:0000256" key="1">
    <source>
        <dbReference type="ARBA" id="ARBA00004141"/>
    </source>
</evidence>
<evidence type="ECO:0000256" key="3">
    <source>
        <dbReference type="ARBA" id="ARBA00022630"/>
    </source>
</evidence>
<feature type="region of interest" description="Disordered" evidence="9">
    <location>
        <begin position="1824"/>
        <end position="1846"/>
    </location>
</feature>
<feature type="transmembrane region" description="Helical" evidence="10">
    <location>
        <begin position="257"/>
        <end position="274"/>
    </location>
</feature>
<dbReference type="GO" id="GO:0005886">
    <property type="term" value="C:plasma membrane"/>
    <property type="evidence" value="ECO:0007669"/>
    <property type="project" value="TreeGrafter"/>
</dbReference>
<dbReference type="Gene3D" id="3.50.50.60">
    <property type="entry name" value="FAD/NAD(P)-binding domain"/>
    <property type="match status" value="1"/>
</dbReference>
<feature type="signal peptide" evidence="11">
    <location>
        <begin position="1"/>
        <end position="21"/>
    </location>
</feature>
<protein>
    <recommendedName>
        <fullName evidence="16">FAD-dependent oxidoreductase 2 FAD binding domain-containing protein</fullName>
    </recommendedName>
</protein>
<keyword evidence="2" id="KW-0813">Transport</keyword>
<dbReference type="EMBL" id="WVTA01000016">
    <property type="protein sequence ID" value="KAK3201231.1"/>
    <property type="molecule type" value="Genomic_DNA"/>
</dbReference>
<dbReference type="Gene3D" id="3.90.700.10">
    <property type="entry name" value="Succinate dehydrogenase/fumarate reductase flavoprotein, catalytic domain"/>
    <property type="match status" value="1"/>
</dbReference>
<dbReference type="InterPro" id="IPR003953">
    <property type="entry name" value="FAD-dep_OxRdtase_2_FAD-bd"/>
</dbReference>
<dbReference type="Proteomes" id="UP001280581">
    <property type="component" value="Unassembled WGS sequence"/>
</dbReference>
<feature type="chain" id="PRO_5042928459" description="FAD-dependent oxidoreductase 2 FAD binding domain-containing protein" evidence="11">
    <location>
        <begin position="22"/>
        <end position="1951"/>
    </location>
</feature>
<evidence type="ECO:0000313" key="15">
    <source>
        <dbReference type="Proteomes" id="UP001280581"/>
    </source>
</evidence>
<dbReference type="InterPro" id="IPR051410">
    <property type="entry name" value="Ferric/Cupric_Reductase"/>
</dbReference>
<feature type="region of interest" description="Disordered" evidence="9">
    <location>
        <begin position="548"/>
        <end position="585"/>
    </location>
</feature>
<keyword evidence="15" id="KW-1185">Reference proteome</keyword>
<evidence type="ECO:0000256" key="5">
    <source>
        <dbReference type="ARBA" id="ARBA00022989"/>
    </source>
</evidence>
<keyword evidence="7" id="KW-0406">Ion transport</keyword>
<dbReference type="Pfam" id="PF01794">
    <property type="entry name" value="Ferric_reduct"/>
    <property type="match status" value="1"/>
</dbReference>
<evidence type="ECO:0000256" key="11">
    <source>
        <dbReference type="SAM" id="SignalP"/>
    </source>
</evidence>
<dbReference type="GO" id="GO:0015677">
    <property type="term" value="P:copper ion import"/>
    <property type="evidence" value="ECO:0007669"/>
    <property type="project" value="TreeGrafter"/>
</dbReference>
<evidence type="ECO:0000256" key="7">
    <source>
        <dbReference type="ARBA" id="ARBA00023065"/>
    </source>
</evidence>
<keyword evidence="5 10" id="KW-1133">Transmembrane helix</keyword>
<keyword evidence="4 10" id="KW-0812">Transmembrane</keyword>
<dbReference type="SUPFAM" id="SSF51905">
    <property type="entry name" value="FAD/NAD(P)-binding domain"/>
    <property type="match status" value="1"/>
</dbReference>
<dbReference type="GO" id="GO:0006826">
    <property type="term" value="P:iron ion transport"/>
    <property type="evidence" value="ECO:0007669"/>
    <property type="project" value="TreeGrafter"/>
</dbReference>
<dbReference type="PANTHER" id="PTHR32361:SF9">
    <property type="entry name" value="FERRIC REDUCTASE TRANSMEMBRANE COMPONENT 3-RELATED"/>
    <property type="match status" value="1"/>
</dbReference>
<proteinExistence type="predicted"/>
<dbReference type="InterPro" id="IPR027477">
    <property type="entry name" value="Succ_DH/fumarate_Rdtase_cat_sf"/>
</dbReference>
<accession>A0AAN6RD59</accession>
<keyword evidence="8 10" id="KW-0472">Membrane</keyword>